<gene>
    <name evidence="5" type="ORF">FPE01S_04_01180</name>
</gene>
<organism evidence="5 6">
    <name type="scientific">Flavihumibacter petaseus NBRC 106054</name>
    <dbReference type="NCBI Taxonomy" id="1220578"/>
    <lineage>
        <taxon>Bacteria</taxon>
        <taxon>Pseudomonadati</taxon>
        <taxon>Bacteroidota</taxon>
        <taxon>Chitinophagia</taxon>
        <taxon>Chitinophagales</taxon>
        <taxon>Chitinophagaceae</taxon>
        <taxon>Flavihumibacter</taxon>
    </lineage>
</organism>
<dbReference type="EMBL" id="BBWV01000004">
    <property type="protein sequence ID" value="GAO44875.1"/>
    <property type="molecule type" value="Genomic_DNA"/>
</dbReference>
<comment type="caution">
    <text evidence="5">The sequence shown here is derived from an EMBL/GenBank/DDBJ whole genome shotgun (WGS) entry which is preliminary data.</text>
</comment>
<evidence type="ECO:0000313" key="5">
    <source>
        <dbReference type="EMBL" id="GAO44875.1"/>
    </source>
</evidence>
<keyword evidence="3" id="KW-0804">Transcription</keyword>
<proteinExistence type="predicted"/>
<dbReference type="InterPro" id="IPR036388">
    <property type="entry name" value="WH-like_DNA-bd_sf"/>
</dbReference>
<dbReference type="OrthoDB" id="5327581at2"/>
<evidence type="ECO:0000256" key="3">
    <source>
        <dbReference type="ARBA" id="ARBA00023163"/>
    </source>
</evidence>
<reference evidence="5 6" key="1">
    <citation type="submission" date="2015-04" db="EMBL/GenBank/DDBJ databases">
        <title>Whole genome shotgun sequence of Flavihumibacter petaseus NBRC 106054.</title>
        <authorList>
            <person name="Miyazawa S."/>
            <person name="Hosoyama A."/>
            <person name="Hashimoto M."/>
            <person name="Noguchi M."/>
            <person name="Tsuchikane K."/>
            <person name="Ohji S."/>
            <person name="Yamazoe A."/>
            <person name="Ichikawa N."/>
            <person name="Kimura A."/>
            <person name="Fujita N."/>
        </authorList>
    </citation>
    <scope>NUCLEOTIDE SEQUENCE [LARGE SCALE GENOMIC DNA]</scope>
    <source>
        <strain evidence="5 6">NBRC 106054</strain>
    </source>
</reference>
<dbReference type="Proteomes" id="UP000033121">
    <property type="component" value="Unassembled WGS sequence"/>
</dbReference>
<evidence type="ECO:0000256" key="1">
    <source>
        <dbReference type="ARBA" id="ARBA00023015"/>
    </source>
</evidence>
<keyword evidence="6" id="KW-1185">Reference proteome</keyword>
<evidence type="ECO:0000256" key="2">
    <source>
        <dbReference type="ARBA" id="ARBA00023125"/>
    </source>
</evidence>
<dbReference type="InterPro" id="IPR000835">
    <property type="entry name" value="HTH_MarR-typ"/>
</dbReference>
<dbReference type="PANTHER" id="PTHR33164">
    <property type="entry name" value="TRANSCRIPTIONAL REGULATOR, MARR FAMILY"/>
    <property type="match status" value="1"/>
</dbReference>
<dbReference type="Gene3D" id="1.10.10.10">
    <property type="entry name" value="Winged helix-like DNA-binding domain superfamily/Winged helix DNA-binding domain"/>
    <property type="match status" value="1"/>
</dbReference>
<dbReference type="AlphaFoldDB" id="A0A0E9N6B5"/>
<sequence length="145" mass="16788">MTAEKLGDILFYSLEKSIKSYRQFAQRNITKAGFDITIDQWLLLKTLQEDPEATQQQIADKVFKDYASITRMIDLLVKKKLLKRKPHPEDRRRFALTVTADAETLIEGVQPLVEANRRQALQGINLQDVQVLREVLEQMISNCQN</sequence>
<evidence type="ECO:0000259" key="4">
    <source>
        <dbReference type="PROSITE" id="PS50995"/>
    </source>
</evidence>
<dbReference type="SMART" id="SM00347">
    <property type="entry name" value="HTH_MARR"/>
    <property type="match status" value="1"/>
</dbReference>
<dbReference type="Pfam" id="PF01047">
    <property type="entry name" value="MarR"/>
    <property type="match status" value="1"/>
</dbReference>
<keyword evidence="1" id="KW-0805">Transcription regulation</keyword>
<dbReference type="PROSITE" id="PS50995">
    <property type="entry name" value="HTH_MARR_2"/>
    <property type="match status" value="1"/>
</dbReference>
<accession>A0A0E9N6B5</accession>
<dbReference type="STRING" id="1220578.FPE01S_04_01180"/>
<keyword evidence="2" id="KW-0238">DNA-binding</keyword>
<dbReference type="InterPro" id="IPR039422">
    <property type="entry name" value="MarR/SlyA-like"/>
</dbReference>
<dbReference type="SUPFAM" id="SSF46785">
    <property type="entry name" value="Winged helix' DNA-binding domain"/>
    <property type="match status" value="1"/>
</dbReference>
<dbReference type="InterPro" id="IPR036390">
    <property type="entry name" value="WH_DNA-bd_sf"/>
</dbReference>
<feature type="domain" description="HTH marR-type" evidence="4">
    <location>
        <begin position="7"/>
        <end position="141"/>
    </location>
</feature>
<evidence type="ECO:0000313" key="6">
    <source>
        <dbReference type="Proteomes" id="UP000033121"/>
    </source>
</evidence>
<name>A0A0E9N6B5_9BACT</name>
<dbReference type="PANTHER" id="PTHR33164:SF64">
    <property type="entry name" value="TRANSCRIPTIONAL REGULATOR SLYA"/>
    <property type="match status" value="1"/>
</dbReference>
<dbReference type="PRINTS" id="PR00598">
    <property type="entry name" value="HTHMARR"/>
</dbReference>
<dbReference type="GO" id="GO:0006950">
    <property type="term" value="P:response to stress"/>
    <property type="evidence" value="ECO:0007669"/>
    <property type="project" value="TreeGrafter"/>
</dbReference>
<dbReference type="GO" id="GO:0003677">
    <property type="term" value="F:DNA binding"/>
    <property type="evidence" value="ECO:0007669"/>
    <property type="project" value="UniProtKB-KW"/>
</dbReference>
<dbReference type="GO" id="GO:0003700">
    <property type="term" value="F:DNA-binding transcription factor activity"/>
    <property type="evidence" value="ECO:0007669"/>
    <property type="project" value="InterPro"/>
</dbReference>
<protein>
    <submittedName>
        <fullName evidence="5">Putative MarR family transcriptional regulator</fullName>
    </submittedName>
</protein>
<dbReference type="RefSeq" id="WP_046370870.1">
    <property type="nucleotide sequence ID" value="NZ_BBWV01000004.1"/>
</dbReference>